<dbReference type="STRING" id="319236.BST91_07220"/>
<dbReference type="InterPro" id="IPR023696">
    <property type="entry name" value="Ureohydrolase_dom_sf"/>
</dbReference>
<dbReference type="AlphaFoldDB" id="A0A090Q346"/>
<evidence type="ECO:0000313" key="1">
    <source>
        <dbReference type="EMBL" id="GAK96627.1"/>
    </source>
</evidence>
<dbReference type="EMBL" id="BBML01000002">
    <property type="protein sequence ID" value="GAK96627.1"/>
    <property type="molecule type" value="Genomic_DNA"/>
</dbReference>
<sequence length="258" mass="30001">MYPMYRAFDEHYTMINALNVDCRFDLGDINAPITSRNYVGKMVTEQPYNLFNYTNLGFQTYFNSQDEIELLQRMYFEADRLGALDQDITLAEPHMRDADLVGIDLQSVRSGDLAFAKANPNGFNGKQICSLSRYAGISDRLKVFGVFETVLEAIDTPAQLVAEIVWYFIEGYNYRSGEYPLNIDDNVLKYQVPVEDEILIFYKSSNTGRWWIEIPFIQGVNNKLKQHTLLPCSYQDYQEACNQHLPDKWLRARKKNEF</sequence>
<proteinExistence type="predicted"/>
<name>A0A090Q346_9FLAO</name>
<dbReference type="Proteomes" id="UP000029221">
    <property type="component" value="Unassembled WGS sequence"/>
</dbReference>
<reference evidence="1" key="1">
    <citation type="journal article" date="2014" name="Genome Announc.">
        <title>Draft Genome Sequences of Marine Flavobacterium Nonlabens Strains NR17, NR24, NR27, NR32, NR33, and Ara13.</title>
        <authorList>
            <person name="Nakanishi M."/>
            <person name="Meirelles P."/>
            <person name="Suzuki R."/>
            <person name="Takatani N."/>
            <person name="Mino S."/>
            <person name="Suda W."/>
            <person name="Oshima K."/>
            <person name="Hattori M."/>
            <person name="Ohkuma M."/>
            <person name="Hosokawa M."/>
            <person name="Miyashita K."/>
            <person name="Thompson F.L."/>
            <person name="Niwa A."/>
            <person name="Sawabe T."/>
            <person name="Sawabe T."/>
        </authorList>
    </citation>
    <scope>NUCLEOTIDE SEQUENCE [LARGE SCALE GENOMIC DNA]</scope>
    <source>
        <strain evidence="1">JCM 19294</strain>
    </source>
</reference>
<keyword evidence="1" id="KW-0378">Hydrolase</keyword>
<dbReference type="eggNOG" id="COG0010">
    <property type="taxonomic scope" value="Bacteria"/>
</dbReference>
<protein>
    <submittedName>
        <fullName evidence="1">Formiminoglutamase</fullName>
        <ecNumber evidence="1">3.5.3.8</ecNumber>
    </submittedName>
</protein>
<dbReference type="GO" id="GO:0050415">
    <property type="term" value="F:formimidoylglutamase activity"/>
    <property type="evidence" value="ECO:0007669"/>
    <property type="project" value="UniProtKB-EC"/>
</dbReference>
<accession>A0A090Q346</accession>
<gene>
    <name evidence="1" type="ORF">JCM19294_2140</name>
</gene>
<comment type="caution">
    <text evidence="1">The sequence shown here is derived from an EMBL/GenBank/DDBJ whole genome shotgun (WGS) entry which is preliminary data.</text>
</comment>
<evidence type="ECO:0000313" key="2">
    <source>
        <dbReference type="Proteomes" id="UP000029221"/>
    </source>
</evidence>
<dbReference type="Gene3D" id="3.40.800.10">
    <property type="entry name" value="Ureohydrolase domain"/>
    <property type="match status" value="1"/>
</dbReference>
<dbReference type="SUPFAM" id="SSF52768">
    <property type="entry name" value="Arginase/deacetylase"/>
    <property type="match status" value="1"/>
</dbReference>
<keyword evidence="2" id="KW-1185">Reference proteome</keyword>
<dbReference type="RefSeq" id="WP_369385828.1">
    <property type="nucleotide sequence ID" value="NZ_BBML01000002.1"/>
</dbReference>
<dbReference type="EC" id="3.5.3.8" evidence="1"/>
<organism evidence="1 2">
    <name type="scientific">Nonlabens tegetincola</name>
    <dbReference type="NCBI Taxonomy" id="323273"/>
    <lineage>
        <taxon>Bacteria</taxon>
        <taxon>Pseudomonadati</taxon>
        <taxon>Bacteroidota</taxon>
        <taxon>Flavobacteriia</taxon>
        <taxon>Flavobacteriales</taxon>
        <taxon>Flavobacteriaceae</taxon>
        <taxon>Nonlabens</taxon>
    </lineage>
</organism>